<proteinExistence type="predicted"/>
<evidence type="ECO:0000313" key="2">
    <source>
        <dbReference type="Proteomes" id="UP000719942"/>
    </source>
</evidence>
<reference evidence="1 2" key="1">
    <citation type="submission" date="2021-03" db="EMBL/GenBank/DDBJ databases">
        <title>Caproiciproducens sp. nov. isolated from feces of cow.</title>
        <authorList>
            <person name="Choi J.-Y."/>
        </authorList>
    </citation>
    <scope>NUCLEOTIDE SEQUENCE [LARGE SCALE GENOMIC DNA]</scope>
    <source>
        <strain evidence="1 2">AGMB10547</strain>
    </source>
</reference>
<protein>
    <recommendedName>
        <fullName evidence="3">FlgN protein</fullName>
    </recommendedName>
</protein>
<sequence length="148" mass="17581">MSIETILACLDQKVILLTQIWDLTKQIEIRCMQDDIQLDDFLEQRGIFIARVNKCNDLIDRLTKELPAEQQERITQLLQRKLEDDDCKNKEEQRILMLSKECRAILQKASVLDHSARAKIRKQCDDLREKINQERRTEDHDGMFQNIK</sequence>
<dbReference type="EMBL" id="JAGFNZ010000004">
    <property type="protein sequence ID" value="MBW7573374.1"/>
    <property type="molecule type" value="Genomic_DNA"/>
</dbReference>
<evidence type="ECO:0000313" key="1">
    <source>
        <dbReference type="EMBL" id="MBW7573374.1"/>
    </source>
</evidence>
<comment type="caution">
    <text evidence="1">The sequence shown here is derived from an EMBL/GenBank/DDBJ whole genome shotgun (WGS) entry which is preliminary data.</text>
</comment>
<evidence type="ECO:0008006" key="3">
    <source>
        <dbReference type="Google" id="ProtNLM"/>
    </source>
</evidence>
<dbReference type="Proteomes" id="UP000719942">
    <property type="component" value="Unassembled WGS sequence"/>
</dbReference>
<accession>A0ABS7DQF8</accession>
<dbReference type="RefSeq" id="WP_219965777.1">
    <property type="nucleotide sequence ID" value="NZ_JAGFNZ010000004.1"/>
</dbReference>
<gene>
    <name evidence="1" type="ORF">J5W02_11195</name>
</gene>
<keyword evidence="2" id="KW-1185">Reference proteome</keyword>
<organism evidence="1 2">
    <name type="scientific">Caproiciproducens faecalis</name>
    <dbReference type="NCBI Taxonomy" id="2820301"/>
    <lineage>
        <taxon>Bacteria</taxon>
        <taxon>Bacillati</taxon>
        <taxon>Bacillota</taxon>
        <taxon>Clostridia</taxon>
        <taxon>Eubacteriales</taxon>
        <taxon>Acutalibacteraceae</taxon>
        <taxon>Caproiciproducens</taxon>
    </lineage>
</organism>
<name>A0ABS7DQF8_9FIRM</name>